<proteinExistence type="predicted"/>
<dbReference type="EMBL" id="DPVG01000219">
    <property type="protein sequence ID" value="HCK24346.1"/>
    <property type="molecule type" value="Genomic_DNA"/>
</dbReference>
<protein>
    <submittedName>
        <fullName evidence="1">Uncharacterized protein</fullName>
    </submittedName>
</protein>
<reference evidence="1 2" key="1">
    <citation type="journal article" date="2018" name="Nat. Biotechnol.">
        <title>A standardized bacterial taxonomy based on genome phylogeny substantially revises the tree of life.</title>
        <authorList>
            <person name="Parks D.H."/>
            <person name="Chuvochina M."/>
            <person name="Waite D.W."/>
            <person name="Rinke C."/>
            <person name="Skarshewski A."/>
            <person name="Chaumeil P.A."/>
            <person name="Hugenholtz P."/>
        </authorList>
    </citation>
    <scope>NUCLEOTIDE SEQUENCE [LARGE SCALE GENOMIC DNA]</scope>
    <source>
        <strain evidence="1">UBA9667</strain>
    </source>
</reference>
<dbReference type="AlphaFoldDB" id="A0A3D2SHH5"/>
<accession>A0A3D2SHH5</accession>
<comment type="caution">
    <text evidence="1">The sequence shown here is derived from an EMBL/GenBank/DDBJ whole genome shotgun (WGS) entry which is preliminary data.</text>
</comment>
<organism evidence="1 2">
    <name type="scientific">Bacteroides graminisolvens</name>
    <dbReference type="NCBI Taxonomy" id="477666"/>
    <lineage>
        <taxon>Bacteria</taxon>
        <taxon>Pseudomonadati</taxon>
        <taxon>Bacteroidota</taxon>
        <taxon>Bacteroidia</taxon>
        <taxon>Bacteroidales</taxon>
        <taxon>Bacteroidaceae</taxon>
        <taxon>Bacteroides</taxon>
    </lineage>
</organism>
<evidence type="ECO:0000313" key="1">
    <source>
        <dbReference type="EMBL" id="HCK24346.1"/>
    </source>
</evidence>
<evidence type="ECO:0000313" key="2">
    <source>
        <dbReference type="Proteomes" id="UP000263098"/>
    </source>
</evidence>
<gene>
    <name evidence="1" type="ORF">DHW31_06090</name>
</gene>
<sequence length="84" mass="9789">MPMASLIDNGIERVAAPEIKINLDFLSEADIYGKESWKCLHYPGRYWLLTAISKSFLEEKRIEYVHELQHYLSDTKSHLHVGLE</sequence>
<dbReference type="Proteomes" id="UP000263098">
    <property type="component" value="Unassembled WGS sequence"/>
</dbReference>
<name>A0A3D2SHH5_9BACE</name>